<organism evidence="1 2">
    <name type="scientific">Gossypium anomalum</name>
    <dbReference type="NCBI Taxonomy" id="47600"/>
    <lineage>
        <taxon>Eukaryota</taxon>
        <taxon>Viridiplantae</taxon>
        <taxon>Streptophyta</taxon>
        <taxon>Embryophyta</taxon>
        <taxon>Tracheophyta</taxon>
        <taxon>Spermatophyta</taxon>
        <taxon>Magnoliopsida</taxon>
        <taxon>eudicotyledons</taxon>
        <taxon>Gunneridae</taxon>
        <taxon>Pentapetalae</taxon>
        <taxon>rosids</taxon>
        <taxon>malvids</taxon>
        <taxon>Malvales</taxon>
        <taxon>Malvaceae</taxon>
        <taxon>Malvoideae</taxon>
        <taxon>Gossypium</taxon>
    </lineage>
</organism>
<dbReference type="PANTHER" id="PTHR48464:SF1">
    <property type="entry name" value="MYB_SANT-LIKE DOMAIN-CONTAINING PROTEIN"/>
    <property type="match status" value="1"/>
</dbReference>
<name>A0A8J6CSR8_9ROSI</name>
<sequence>MLRWLPIWSTCTMLKPITQIQDLRSSHKAVGQFRHRNFPYYDQLTPISAKDRATGKAAQITAYIVEKIDAKVVATVNNLEEGKNYCGCEDDVSLDEMDVSATHNCRSQTKMENIRIVSLELSRIIASEKVIQECAKKLYPALCEVEGLTEDERYCALSKISDHPTQMLIFFSLPSSVRLEWVRRFPSEF</sequence>
<dbReference type="OrthoDB" id="618098at2759"/>
<keyword evidence="2" id="KW-1185">Reference proteome</keyword>
<accession>A0A8J6CSR8</accession>
<protein>
    <submittedName>
        <fullName evidence="1">Uncharacterized protein</fullName>
    </submittedName>
</protein>
<dbReference type="EMBL" id="JAHUZN010000008">
    <property type="protein sequence ID" value="KAG8486082.1"/>
    <property type="molecule type" value="Genomic_DNA"/>
</dbReference>
<reference evidence="1 2" key="1">
    <citation type="journal article" date="2021" name="bioRxiv">
        <title>The Gossypium anomalum genome as a resource for cotton improvement and evolutionary analysis of hybrid incompatibility.</title>
        <authorList>
            <person name="Grover C.E."/>
            <person name="Yuan D."/>
            <person name="Arick M.A."/>
            <person name="Miller E.R."/>
            <person name="Hu G."/>
            <person name="Peterson D.G."/>
            <person name="Wendel J.F."/>
            <person name="Udall J.A."/>
        </authorList>
    </citation>
    <scope>NUCLEOTIDE SEQUENCE [LARGE SCALE GENOMIC DNA]</scope>
    <source>
        <strain evidence="1">JFW-Udall</strain>
        <tissue evidence="1">Leaf</tissue>
    </source>
</reference>
<evidence type="ECO:0000313" key="2">
    <source>
        <dbReference type="Proteomes" id="UP000701853"/>
    </source>
</evidence>
<dbReference type="PANTHER" id="PTHR48464">
    <property type="match status" value="1"/>
</dbReference>
<dbReference type="AlphaFoldDB" id="A0A8J6CSR8"/>
<proteinExistence type="predicted"/>
<evidence type="ECO:0000313" key="1">
    <source>
        <dbReference type="EMBL" id="KAG8486082.1"/>
    </source>
</evidence>
<dbReference type="Proteomes" id="UP000701853">
    <property type="component" value="Chromosome 8"/>
</dbReference>
<gene>
    <name evidence="1" type="ORF">CXB51_019435</name>
</gene>
<comment type="caution">
    <text evidence="1">The sequence shown here is derived from an EMBL/GenBank/DDBJ whole genome shotgun (WGS) entry which is preliminary data.</text>
</comment>